<accession>A0ABQ5QME0</accession>
<sequence length="140" mass="16027">MRKVKAAVAGAVIGLAVLLTPAAAQAEDNGNGNSTCDRYEICFRALESHTRFSVNWNFSHSFYYSYGAHSLIRVYNNDHAWSGTLGNKAIGFWNRDSECRVQILDYDTYGYEWFYADLPRDYRGDAGYSMNDAHKRCNRW</sequence>
<evidence type="ECO:0000313" key="2">
    <source>
        <dbReference type="EMBL" id="GLH95404.1"/>
    </source>
</evidence>
<dbReference type="EMBL" id="BSDI01000002">
    <property type="protein sequence ID" value="GLH95404.1"/>
    <property type="molecule type" value="Genomic_DNA"/>
</dbReference>
<comment type="caution">
    <text evidence="2">The sequence shown here is derived from an EMBL/GenBank/DDBJ whole genome shotgun (WGS) entry which is preliminary data.</text>
</comment>
<dbReference type="Proteomes" id="UP001144280">
    <property type="component" value="Unassembled WGS sequence"/>
</dbReference>
<evidence type="ECO:0008006" key="4">
    <source>
        <dbReference type="Google" id="ProtNLM"/>
    </source>
</evidence>
<organism evidence="2 3">
    <name type="scientific">Phytohabitans aurantiacus</name>
    <dbReference type="NCBI Taxonomy" id="3016789"/>
    <lineage>
        <taxon>Bacteria</taxon>
        <taxon>Bacillati</taxon>
        <taxon>Actinomycetota</taxon>
        <taxon>Actinomycetes</taxon>
        <taxon>Micromonosporales</taxon>
        <taxon>Micromonosporaceae</taxon>
    </lineage>
</organism>
<name>A0ABQ5QME0_9ACTN</name>
<gene>
    <name evidence="2" type="ORF">Pa4123_06760</name>
</gene>
<protein>
    <recommendedName>
        <fullName evidence="4">Peptidase inhibitor family I36</fullName>
    </recommendedName>
</protein>
<keyword evidence="1" id="KW-0732">Signal</keyword>
<keyword evidence="3" id="KW-1185">Reference proteome</keyword>
<evidence type="ECO:0000256" key="1">
    <source>
        <dbReference type="SAM" id="SignalP"/>
    </source>
</evidence>
<proteinExistence type="predicted"/>
<reference evidence="2" key="1">
    <citation type="submission" date="2022-12" db="EMBL/GenBank/DDBJ databases">
        <title>New Phytohabitans aurantiacus sp. RD004123 nov., an actinomycete isolated from soil.</title>
        <authorList>
            <person name="Triningsih D.W."/>
            <person name="Harunari E."/>
            <person name="Igarashi Y."/>
        </authorList>
    </citation>
    <scope>NUCLEOTIDE SEQUENCE</scope>
    <source>
        <strain evidence="2">RD004123</strain>
    </source>
</reference>
<dbReference type="RefSeq" id="WP_281892407.1">
    <property type="nucleotide sequence ID" value="NZ_BSDI01000002.1"/>
</dbReference>
<feature type="signal peptide" evidence="1">
    <location>
        <begin position="1"/>
        <end position="26"/>
    </location>
</feature>
<feature type="chain" id="PRO_5047244504" description="Peptidase inhibitor family I36" evidence="1">
    <location>
        <begin position="27"/>
        <end position="140"/>
    </location>
</feature>
<evidence type="ECO:0000313" key="3">
    <source>
        <dbReference type="Proteomes" id="UP001144280"/>
    </source>
</evidence>